<feature type="non-terminal residue" evidence="1">
    <location>
        <position position="152"/>
    </location>
</feature>
<keyword evidence="2" id="KW-1185">Reference proteome</keyword>
<protein>
    <submittedName>
        <fullName evidence="1">Uncharacterized protein</fullName>
    </submittedName>
</protein>
<dbReference type="AlphaFoldDB" id="A0A428NCP4"/>
<dbReference type="EMBL" id="NKCI01000823">
    <property type="protein sequence ID" value="RSL38530.1"/>
    <property type="molecule type" value="Genomic_DNA"/>
</dbReference>
<organism evidence="1 2">
    <name type="scientific">Fusarium duplospermum</name>
    <dbReference type="NCBI Taxonomy" id="1325734"/>
    <lineage>
        <taxon>Eukaryota</taxon>
        <taxon>Fungi</taxon>
        <taxon>Dikarya</taxon>
        <taxon>Ascomycota</taxon>
        <taxon>Pezizomycotina</taxon>
        <taxon>Sordariomycetes</taxon>
        <taxon>Hypocreomycetidae</taxon>
        <taxon>Hypocreales</taxon>
        <taxon>Nectriaceae</taxon>
        <taxon>Fusarium</taxon>
        <taxon>Fusarium solani species complex</taxon>
    </lineage>
</organism>
<dbReference type="Proteomes" id="UP000288168">
    <property type="component" value="Unassembled WGS sequence"/>
</dbReference>
<name>A0A428NCP4_9HYPO</name>
<accession>A0A428NCP4</accession>
<proteinExistence type="predicted"/>
<sequence length="152" mass="16409">MDRFPALGCPDSKNQTLPSLAEVIEKNCPGIPLQQSRAVWLSAPAAHTFFEYEAHSHAHHFKSSEHFAPHTTSGTPFALNNSSHDAAWRGVLSGQPGSQMPAGHAASAAYQMLVANGIDPSSLHPQQWQQFVNAPLATQPILIATFSGFQQQ</sequence>
<dbReference type="STRING" id="1325734.A0A428NCP4"/>
<gene>
    <name evidence="1" type="ORF">CEP54_016403</name>
</gene>
<comment type="caution">
    <text evidence="1">The sequence shown here is derived from an EMBL/GenBank/DDBJ whole genome shotgun (WGS) entry which is preliminary data.</text>
</comment>
<reference evidence="1 2" key="1">
    <citation type="submission" date="2017-06" db="EMBL/GenBank/DDBJ databases">
        <title>Comparative genomic analysis of Ambrosia Fusariam Clade fungi.</title>
        <authorList>
            <person name="Stajich J.E."/>
            <person name="Carrillo J."/>
            <person name="Kijimoto T."/>
            <person name="Eskalen A."/>
            <person name="O'Donnell K."/>
            <person name="Kasson M."/>
        </authorList>
    </citation>
    <scope>NUCLEOTIDE SEQUENCE [LARGE SCALE GENOMIC DNA]</scope>
    <source>
        <strain evidence="1 2">NRRL62584</strain>
    </source>
</reference>
<evidence type="ECO:0000313" key="2">
    <source>
        <dbReference type="Proteomes" id="UP000288168"/>
    </source>
</evidence>
<evidence type="ECO:0000313" key="1">
    <source>
        <dbReference type="EMBL" id="RSL38530.1"/>
    </source>
</evidence>